<dbReference type="EMBL" id="JBIACK010000004">
    <property type="protein sequence ID" value="MFE8701064.1"/>
    <property type="molecule type" value="Genomic_DNA"/>
</dbReference>
<keyword evidence="2" id="KW-1185">Reference proteome</keyword>
<protein>
    <recommendedName>
        <fullName evidence="3">DUF4926 domain-containing protein</fullName>
    </recommendedName>
</protein>
<dbReference type="RefSeq" id="WP_389360853.1">
    <property type="nucleotide sequence ID" value="NZ_JBIACK010000004.1"/>
</dbReference>
<proteinExistence type="predicted"/>
<sequence>MPFYETPEYTLWSMTDLGFVMYVGDKKTKQVYPCTLEWGEVDGSYELHAKEGEEVFLVIEMDGDEMDAFLTQSEAERFVQTSYTLQLEKEEYS</sequence>
<reference evidence="1 2" key="1">
    <citation type="submission" date="2024-08" db="EMBL/GenBank/DDBJ databases">
        <title>Two novel Cytobacillus novel species.</title>
        <authorList>
            <person name="Liu G."/>
        </authorList>
    </citation>
    <scope>NUCLEOTIDE SEQUENCE [LARGE SCALE GENOMIC DNA]</scope>
    <source>
        <strain evidence="1 2">FJAT-54145</strain>
    </source>
</reference>
<gene>
    <name evidence="1" type="ORF">ACFYKX_10705</name>
</gene>
<name>A0ABW6KBF6_9BACI</name>
<evidence type="ECO:0008006" key="3">
    <source>
        <dbReference type="Google" id="ProtNLM"/>
    </source>
</evidence>
<evidence type="ECO:0000313" key="2">
    <source>
        <dbReference type="Proteomes" id="UP001601059"/>
    </source>
</evidence>
<accession>A0ABW6KBF6</accession>
<dbReference type="Proteomes" id="UP001601059">
    <property type="component" value="Unassembled WGS sequence"/>
</dbReference>
<organism evidence="1 2">
    <name type="scientific">Cytobacillus spartinae</name>
    <dbReference type="NCBI Taxonomy" id="3299023"/>
    <lineage>
        <taxon>Bacteria</taxon>
        <taxon>Bacillati</taxon>
        <taxon>Bacillota</taxon>
        <taxon>Bacilli</taxon>
        <taxon>Bacillales</taxon>
        <taxon>Bacillaceae</taxon>
        <taxon>Cytobacillus</taxon>
    </lineage>
</organism>
<evidence type="ECO:0000313" key="1">
    <source>
        <dbReference type="EMBL" id="MFE8701064.1"/>
    </source>
</evidence>
<comment type="caution">
    <text evidence="1">The sequence shown here is derived from an EMBL/GenBank/DDBJ whole genome shotgun (WGS) entry which is preliminary data.</text>
</comment>